<evidence type="ECO:0000313" key="1">
    <source>
        <dbReference type="EMBL" id="KAF3549416.1"/>
    </source>
</evidence>
<comment type="caution">
    <text evidence="1">The sequence shown here is derived from an EMBL/GenBank/DDBJ whole genome shotgun (WGS) entry which is preliminary data.</text>
</comment>
<protein>
    <recommendedName>
        <fullName evidence="3">NYN domain-containing protein</fullName>
    </recommendedName>
</protein>
<evidence type="ECO:0008006" key="3">
    <source>
        <dbReference type="Google" id="ProtNLM"/>
    </source>
</evidence>
<gene>
    <name evidence="1" type="ORF">DY000_02007757</name>
</gene>
<reference evidence="1 2" key="1">
    <citation type="journal article" date="2020" name="BMC Genomics">
        <title>Intraspecific diversification of the crop wild relative Brassica cretica Lam. using demographic model selection.</title>
        <authorList>
            <person name="Kioukis A."/>
            <person name="Michalopoulou V.A."/>
            <person name="Briers L."/>
            <person name="Pirintsos S."/>
            <person name="Studholme D.J."/>
            <person name="Pavlidis P."/>
            <person name="Sarris P.F."/>
        </authorList>
    </citation>
    <scope>NUCLEOTIDE SEQUENCE [LARGE SCALE GENOMIC DNA]</scope>
    <source>
        <strain evidence="2">cv. PFS-1207/04</strain>
    </source>
</reference>
<dbReference type="Proteomes" id="UP000266723">
    <property type="component" value="Unassembled WGS sequence"/>
</dbReference>
<accession>A0ABQ7CCL8</accession>
<keyword evidence="2" id="KW-1185">Reference proteome</keyword>
<organism evidence="1 2">
    <name type="scientific">Brassica cretica</name>
    <name type="common">Mustard</name>
    <dbReference type="NCBI Taxonomy" id="69181"/>
    <lineage>
        <taxon>Eukaryota</taxon>
        <taxon>Viridiplantae</taxon>
        <taxon>Streptophyta</taxon>
        <taxon>Embryophyta</taxon>
        <taxon>Tracheophyta</taxon>
        <taxon>Spermatophyta</taxon>
        <taxon>Magnoliopsida</taxon>
        <taxon>eudicotyledons</taxon>
        <taxon>Gunneridae</taxon>
        <taxon>Pentapetalae</taxon>
        <taxon>rosids</taxon>
        <taxon>malvids</taxon>
        <taxon>Brassicales</taxon>
        <taxon>Brassicaceae</taxon>
        <taxon>Brassiceae</taxon>
        <taxon>Brassica</taxon>
    </lineage>
</organism>
<name>A0ABQ7CCL8_BRACR</name>
<dbReference type="EMBL" id="QGKV02000832">
    <property type="protein sequence ID" value="KAF3549416.1"/>
    <property type="molecule type" value="Genomic_DNA"/>
</dbReference>
<proteinExistence type="predicted"/>
<evidence type="ECO:0000313" key="2">
    <source>
        <dbReference type="Proteomes" id="UP000266723"/>
    </source>
</evidence>
<sequence length="252" mass="29413">MRSIEGYVRWNQLSCGLDGLVTKLRTTLCFSRSGGVDIPWILPLLDHELHRCDICLAMDGDLSTMRLRSFFDTRYSFGLALQWNQFEVNKNPMSEALPVFLESGTCASREEAIEEMKESRSMVHPCVFQWEKKDEYGVYRDEHGYARAPDRRIIHVSREDIRGILARATMYEAACICLPEQVEKFNRILPNLRSYSRADIDDIVNSIYRSEKMSLDDTYMSLDDIYFPLNDIIEMLTTRMDELKTEMDMIQQ</sequence>